<name>A0A1J5PZ24_9ZZZZ</name>
<dbReference type="GO" id="GO:0015074">
    <property type="term" value="P:DNA integration"/>
    <property type="evidence" value="ECO:0007669"/>
    <property type="project" value="InterPro"/>
</dbReference>
<organism evidence="3">
    <name type="scientific">mine drainage metagenome</name>
    <dbReference type="NCBI Taxonomy" id="410659"/>
    <lineage>
        <taxon>unclassified sequences</taxon>
        <taxon>metagenomes</taxon>
        <taxon>ecological metagenomes</taxon>
    </lineage>
</organism>
<evidence type="ECO:0000313" key="3">
    <source>
        <dbReference type="EMBL" id="OIQ76662.1"/>
    </source>
</evidence>
<evidence type="ECO:0000256" key="1">
    <source>
        <dbReference type="ARBA" id="ARBA00023172"/>
    </source>
</evidence>
<dbReference type="InterPro" id="IPR002104">
    <property type="entry name" value="Integrase_catalytic"/>
</dbReference>
<dbReference type="InterPro" id="IPR013762">
    <property type="entry name" value="Integrase-like_cat_sf"/>
</dbReference>
<dbReference type="Gene3D" id="1.10.443.10">
    <property type="entry name" value="Intergrase catalytic core"/>
    <property type="match status" value="1"/>
</dbReference>
<dbReference type="SUPFAM" id="SSF56349">
    <property type="entry name" value="DNA breaking-rejoining enzymes"/>
    <property type="match status" value="1"/>
</dbReference>
<dbReference type="GO" id="GO:0003677">
    <property type="term" value="F:DNA binding"/>
    <property type="evidence" value="ECO:0007669"/>
    <property type="project" value="InterPro"/>
</dbReference>
<dbReference type="EMBL" id="MLJW01001806">
    <property type="protein sequence ID" value="OIQ76662.1"/>
    <property type="molecule type" value="Genomic_DNA"/>
</dbReference>
<protein>
    <submittedName>
        <fullName evidence="3">Phage integrase family protein</fullName>
    </submittedName>
</protein>
<sequence length="112" mass="12932">MKILEALPRNIKGEVFKMRDDAVTQSFERVVTRCRAAHIKKLTAEKKSKPADIDADPAFVNLRFHDLRHEATSRLAEKLSVHELAKVTGHRDLRMLMRYFHPRAEDLAKKLG</sequence>
<reference evidence="3" key="1">
    <citation type="submission" date="2016-10" db="EMBL/GenBank/DDBJ databases">
        <title>Sequence of Gallionella enrichment culture.</title>
        <authorList>
            <person name="Poehlein A."/>
            <person name="Muehling M."/>
            <person name="Daniel R."/>
        </authorList>
    </citation>
    <scope>NUCLEOTIDE SEQUENCE</scope>
</reference>
<comment type="caution">
    <text evidence="3">The sequence shown here is derived from an EMBL/GenBank/DDBJ whole genome shotgun (WGS) entry which is preliminary data.</text>
</comment>
<proteinExistence type="predicted"/>
<dbReference type="AlphaFoldDB" id="A0A1J5PZ24"/>
<dbReference type="InterPro" id="IPR011010">
    <property type="entry name" value="DNA_brk_join_enz"/>
</dbReference>
<feature type="domain" description="Tyr recombinase" evidence="2">
    <location>
        <begin position="5"/>
        <end position="104"/>
    </location>
</feature>
<dbReference type="Pfam" id="PF00589">
    <property type="entry name" value="Phage_integrase"/>
    <property type="match status" value="1"/>
</dbReference>
<gene>
    <name evidence="3" type="ORF">GALL_416500</name>
</gene>
<keyword evidence="1" id="KW-0233">DNA recombination</keyword>
<evidence type="ECO:0000259" key="2">
    <source>
        <dbReference type="Pfam" id="PF00589"/>
    </source>
</evidence>
<accession>A0A1J5PZ24</accession>
<dbReference type="GO" id="GO:0006310">
    <property type="term" value="P:DNA recombination"/>
    <property type="evidence" value="ECO:0007669"/>
    <property type="project" value="UniProtKB-KW"/>
</dbReference>